<protein>
    <recommendedName>
        <fullName evidence="6">DUF4005 domain-containing protein</fullName>
    </recommendedName>
</protein>
<evidence type="ECO:0000256" key="3">
    <source>
        <dbReference type="SAM" id="MobiDB-lite"/>
    </source>
</evidence>
<accession>A0A9R1UYS9</accession>
<sequence>MKTSQYVQAVVRGHLVRNYDVGTLRCVQAIIKMQALVRARCADVASKINSDPKYISVAKLLSNSLVRKLLESAPKHRQINIKCVPSKYDSTWNWLERWMSVSSPETVESCTPELNQEKVILVIRDCESTELESNVGEETLFSEKKVDLVKVNIEEKSNEEEVPQPESMDLIVEESVLEIEPKRVTKRLATDEADSEGRKTVFGSRKEINPSFIAAQSRFEELTSKNNIPSKPSDSSKQENDDFTHKHITP</sequence>
<organism evidence="4 5">
    <name type="scientific">Lactuca sativa</name>
    <name type="common">Garden lettuce</name>
    <dbReference type="NCBI Taxonomy" id="4236"/>
    <lineage>
        <taxon>Eukaryota</taxon>
        <taxon>Viridiplantae</taxon>
        <taxon>Streptophyta</taxon>
        <taxon>Embryophyta</taxon>
        <taxon>Tracheophyta</taxon>
        <taxon>Spermatophyta</taxon>
        <taxon>Magnoliopsida</taxon>
        <taxon>eudicotyledons</taxon>
        <taxon>Gunneridae</taxon>
        <taxon>Pentapetalae</taxon>
        <taxon>asterids</taxon>
        <taxon>campanulids</taxon>
        <taxon>Asterales</taxon>
        <taxon>Asteraceae</taxon>
        <taxon>Cichorioideae</taxon>
        <taxon>Cichorieae</taxon>
        <taxon>Lactucinae</taxon>
        <taxon>Lactuca</taxon>
    </lineage>
</organism>
<dbReference type="PANTHER" id="PTHR32295">
    <property type="entry name" value="IQ-DOMAIN 5-RELATED"/>
    <property type="match status" value="1"/>
</dbReference>
<comment type="caution">
    <text evidence="4">The sequence shown here is derived from an EMBL/GenBank/DDBJ whole genome shotgun (WGS) entry which is preliminary data.</text>
</comment>
<evidence type="ECO:0000256" key="1">
    <source>
        <dbReference type="ARBA" id="ARBA00022860"/>
    </source>
</evidence>
<gene>
    <name evidence="4" type="ORF">LSAT_V11C700373130</name>
</gene>
<evidence type="ECO:0000313" key="5">
    <source>
        <dbReference type="Proteomes" id="UP000235145"/>
    </source>
</evidence>
<keyword evidence="5" id="KW-1185">Reference proteome</keyword>
<evidence type="ECO:0000313" key="4">
    <source>
        <dbReference type="EMBL" id="KAJ0195248.1"/>
    </source>
</evidence>
<feature type="region of interest" description="Disordered" evidence="3">
    <location>
        <begin position="219"/>
        <end position="250"/>
    </location>
</feature>
<dbReference type="PANTHER" id="PTHR32295:SF154">
    <property type="entry name" value="PROTEIN IQ-DOMAIN 32"/>
    <property type="match status" value="1"/>
</dbReference>
<dbReference type="PROSITE" id="PS50096">
    <property type="entry name" value="IQ"/>
    <property type="match status" value="1"/>
</dbReference>
<evidence type="ECO:0008006" key="6">
    <source>
        <dbReference type="Google" id="ProtNLM"/>
    </source>
</evidence>
<keyword evidence="1" id="KW-0112">Calmodulin-binding</keyword>
<evidence type="ECO:0000256" key="2">
    <source>
        <dbReference type="ARBA" id="ARBA00024341"/>
    </source>
</evidence>
<dbReference type="AlphaFoldDB" id="A0A9R1UYS9"/>
<proteinExistence type="inferred from homology"/>
<reference evidence="4 5" key="1">
    <citation type="journal article" date="2017" name="Nat. Commun.">
        <title>Genome assembly with in vitro proximity ligation data and whole-genome triplication in lettuce.</title>
        <authorList>
            <person name="Reyes-Chin-Wo S."/>
            <person name="Wang Z."/>
            <person name="Yang X."/>
            <person name="Kozik A."/>
            <person name="Arikit S."/>
            <person name="Song C."/>
            <person name="Xia L."/>
            <person name="Froenicke L."/>
            <person name="Lavelle D.O."/>
            <person name="Truco M.J."/>
            <person name="Xia R."/>
            <person name="Zhu S."/>
            <person name="Xu C."/>
            <person name="Xu H."/>
            <person name="Xu X."/>
            <person name="Cox K."/>
            <person name="Korf I."/>
            <person name="Meyers B.C."/>
            <person name="Michelmore R.W."/>
        </authorList>
    </citation>
    <scope>NUCLEOTIDE SEQUENCE [LARGE SCALE GENOMIC DNA]</scope>
    <source>
        <strain evidence="5">cv. Salinas</strain>
        <tissue evidence="4">Seedlings</tissue>
    </source>
</reference>
<feature type="compositionally biased region" description="Basic and acidic residues" evidence="3">
    <location>
        <begin position="234"/>
        <end position="250"/>
    </location>
</feature>
<comment type="similarity">
    <text evidence="2">Belongs to the IQD family.</text>
</comment>
<dbReference type="EMBL" id="NBSK02000007">
    <property type="protein sequence ID" value="KAJ0195248.1"/>
    <property type="molecule type" value="Genomic_DNA"/>
</dbReference>
<dbReference type="GO" id="GO:0005516">
    <property type="term" value="F:calmodulin binding"/>
    <property type="evidence" value="ECO:0007669"/>
    <property type="project" value="UniProtKB-KW"/>
</dbReference>
<dbReference type="Proteomes" id="UP000235145">
    <property type="component" value="Unassembled WGS sequence"/>
</dbReference>
<name>A0A9R1UYS9_LACSA</name>
<feature type="compositionally biased region" description="Polar residues" evidence="3">
    <location>
        <begin position="224"/>
        <end position="233"/>
    </location>
</feature>